<sequence>MNSDPDEQAGVAHDQVPSLDTGISSALPTSTLQAPSSPISVNNDSAHSSEMCRGESPILIEDSNEEHADKPEEDAALQDRPEQNNAVVVRVGGARSARHVMDLTKDCELGEDVPRPMYEKQRFRHFYRVRGGRNLLDFRYQPSLAYCMHLGKVATGSVASIGLAVIRPPVYAKWFPEYLVVGNLSSINSLSIRVVRRDRKGKPLHNWPGGGMFFPDSAVVKEFGYFFPSILLELAEDTDPHAIALNKLRAQP</sequence>
<organism evidence="2 3">
    <name type="scientific">Decorospora gaudefroyi</name>
    <dbReference type="NCBI Taxonomy" id="184978"/>
    <lineage>
        <taxon>Eukaryota</taxon>
        <taxon>Fungi</taxon>
        <taxon>Dikarya</taxon>
        <taxon>Ascomycota</taxon>
        <taxon>Pezizomycotina</taxon>
        <taxon>Dothideomycetes</taxon>
        <taxon>Pleosporomycetidae</taxon>
        <taxon>Pleosporales</taxon>
        <taxon>Pleosporineae</taxon>
        <taxon>Pleosporaceae</taxon>
        <taxon>Decorospora</taxon>
    </lineage>
</organism>
<proteinExistence type="predicted"/>
<accession>A0A6A5JXB7</accession>
<gene>
    <name evidence="2" type="ORF">BDW02DRAFT_584193</name>
</gene>
<feature type="region of interest" description="Disordered" evidence="1">
    <location>
        <begin position="65"/>
        <end position="84"/>
    </location>
</feature>
<dbReference type="AlphaFoldDB" id="A0A6A5JXB7"/>
<name>A0A6A5JXB7_9PLEO</name>
<dbReference type="Proteomes" id="UP000800040">
    <property type="component" value="Unassembled WGS sequence"/>
</dbReference>
<evidence type="ECO:0000256" key="1">
    <source>
        <dbReference type="SAM" id="MobiDB-lite"/>
    </source>
</evidence>
<dbReference type="OrthoDB" id="3933615at2759"/>
<feature type="region of interest" description="Disordered" evidence="1">
    <location>
        <begin position="1"/>
        <end position="53"/>
    </location>
</feature>
<protein>
    <submittedName>
        <fullName evidence="2">Uncharacterized protein</fullName>
    </submittedName>
</protein>
<feature type="compositionally biased region" description="Polar residues" evidence="1">
    <location>
        <begin position="21"/>
        <end position="48"/>
    </location>
</feature>
<evidence type="ECO:0000313" key="3">
    <source>
        <dbReference type="Proteomes" id="UP000800040"/>
    </source>
</evidence>
<keyword evidence="3" id="KW-1185">Reference proteome</keyword>
<reference evidence="2" key="1">
    <citation type="submission" date="2020-01" db="EMBL/GenBank/DDBJ databases">
        <authorList>
            <consortium name="DOE Joint Genome Institute"/>
            <person name="Haridas S."/>
            <person name="Albert R."/>
            <person name="Binder M."/>
            <person name="Bloem J."/>
            <person name="Labutti K."/>
            <person name="Salamov A."/>
            <person name="Andreopoulos B."/>
            <person name="Baker S.E."/>
            <person name="Barry K."/>
            <person name="Bills G."/>
            <person name="Bluhm B.H."/>
            <person name="Cannon C."/>
            <person name="Castanera R."/>
            <person name="Culley D.E."/>
            <person name="Daum C."/>
            <person name="Ezra D."/>
            <person name="Gonzalez J.B."/>
            <person name="Henrissat B."/>
            <person name="Kuo A."/>
            <person name="Liang C."/>
            <person name="Lipzen A."/>
            <person name="Lutzoni F."/>
            <person name="Magnuson J."/>
            <person name="Mondo S."/>
            <person name="Nolan M."/>
            <person name="Ohm R."/>
            <person name="Pangilinan J."/>
            <person name="Park H.-J."/>
            <person name="Ramirez L."/>
            <person name="Alfaro M."/>
            <person name="Sun H."/>
            <person name="Tritt A."/>
            <person name="Yoshinaga Y."/>
            <person name="Zwiers L.-H."/>
            <person name="Turgeon B.G."/>
            <person name="Goodwin S.B."/>
            <person name="Spatafora J.W."/>
            <person name="Crous P.W."/>
            <person name="Grigoriev I.V."/>
        </authorList>
    </citation>
    <scope>NUCLEOTIDE SEQUENCE</scope>
    <source>
        <strain evidence="2">P77</strain>
    </source>
</reference>
<dbReference type="EMBL" id="ML975493">
    <property type="protein sequence ID" value="KAF1828819.1"/>
    <property type="molecule type" value="Genomic_DNA"/>
</dbReference>
<evidence type="ECO:0000313" key="2">
    <source>
        <dbReference type="EMBL" id="KAF1828819.1"/>
    </source>
</evidence>